<dbReference type="PANTHER" id="PTHR48207:SF3">
    <property type="entry name" value="SUCCINATE--HYDROXYMETHYLGLUTARATE COA-TRANSFERASE"/>
    <property type="match status" value="1"/>
</dbReference>
<organism evidence="2">
    <name type="scientific">marine sediment metagenome</name>
    <dbReference type="NCBI Taxonomy" id="412755"/>
    <lineage>
        <taxon>unclassified sequences</taxon>
        <taxon>metagenomes</taxon>
        <taxon>ecological metagenomes</taxon>
    </lineage>
</organism>
<dbReference type="GO" id="GO:0008410">
    <property type="term" value="F:CoA-transferase activity"/>
    <property type="evidence" value="ECO:0007669"/>
    <property type="project" value="TreeGrafter"/>
</dbReference>
<protein>
    <recommendedName>
        <fullName evidence="3">CoA transferase</fullName>
    </recommendedName>
</protein>
<proteinExistence type="predicted"/>
<dbReference type="SUPFAM" id="SSF89796">
    <property type="entry name" value="CoA-transferase family III (CaiB/BaiF)"/>
    <property type="match status" value="1"/>
</dbReference>
<dbReference type="InterPro" id="IPR050483">
    <property type="entry name" value="CoA-transferase_III_domain"/>
</dbReference>
<evidence type="ECO:0000256" key="1">
    <source>
        <dbReference type="ARBA" id="ARBA00022679"/>
    </source>
</evidence>
<dbReference type="InterPro" id="IPR003673">
    <property type="entry name" value="CoA-Trfase_fam_III"/>
</dbReference>
<dbReference type="Gene3D" id="3.30.1540.10">
    <property type="entry name" value="formyl-coa transferase, domain 3"/>
    <property type="match status" value="1"/>
</dbReference>
<reference evidence="2" key="1">
    <citation type="journal article" date="2014" name="Front. Microbiol.">
        <title>High frequency of phylogenetically diverse reductive dehalogenase-homologous genes in deep subseafloor sedimentary metagenomes.</title>
        <authorList>
            <person name="Kawai M."/>
            <person name="Futagami T."/>
            <person name="Toyoda A."/>
            <person name="Takaki Y."/>
            <person name="Nishi S."/>
            <person name="Hori S."/>
            <person name="Arai W."/>
            <person name="Tsubouchi T."/>
            <person name="Morono Y."/>
            <person name="Uchiyama I."/>
            <person name="Ito T."/>
            <person name="Fujiyama A."/>
            <person name="Inagaki F."/>
            <person name="Takami H."/>
        </authorList>
    </citation>
    <scope>NUCLEOTIDE SEQUENCE</scope>
    <source>
        <strain evidence="2">Expedition CK06-06</strain>
    </source>
</reference>
<evidence type="ECO:0000313" key="2">
    <source>
        <dbReference type="EMBL" id="GAG51224.1"/>
    </source>
</evidence>
<dbReference type="EMBL" id="BARS01052075">
    <property type="protein sequence ID" value="GAG51224.1"/>
    <property type="molecule type" value="Genomic_DNA"/>
</dbReference>
<comment type="caution">
    <text evidence="2">The sequence shown here is derived from an EMBL/GenBank/DDBJ whole genome shotgun (WGS) entry which is preliminary data.</text>
</comment>
<keyword evidence="1" id="KW-0808">Transferase</keyword>
<dbReference type="Pfam" id="PF02515">
    <property type="entry name" value="CoA_transf_3"/>
    <property type="match status" value="1"/>
</dbReference>
<dbReference type="PANTHER" id="PTHR48207">
    <property type="entry name" value="SUCCINATE--HYDROXYMETHYLGLUTARATE COA-TRANSFERASE"/>
    <property type="match status" value="1"/>
</dbReference>
<feature type="non-terminal residue" evidence="2">
    <location>
        <position position="1"/>
    </location>
</feature>
<gene>
    <name evidence="2" type="ORF">S01H1_77479</name>
</gene>
<dbReference type="AlphaFoldDB" id="X0Y5J8"/>
<evidence type="ECO:0008006" key="3">
    <source>
        <dbReference type="Google" id="ProtNLM"/>
    </source>
</evidence>
<dbReference type="InterPro" id="IPR044855">
    <property type="entry name" value="CoA-Trfase_III_dom3_sf"/>
</dbReference>
<sequence length="186" mass="21434">VVSYLSTGELPRPDANRTTPIAVYQPVRTKDGYMNMAIGNNRIWERVCKLLGLEELLDMDAYKTNESRKIHRSEIVDRLEEVLGTKETQYWFEYLSEQGVPCGPINYLNQVAEDPHIQSKNTIFNVHDDELGSIPQVAPPWKLVQSQEKEHKPPPRIGEHDEEVYGELLGLGPKDIQELRRDKIIR</sequence>
<accession>X0Y5J8</accession>
<name>X0Y5J8_9ZZZZ</name>
<dbReference type="Gene3D" id="3.40.50.10540">
    <property type="entry name" value="Crotonobetainyl-coa:carnitine coa-transferase, domain 1"/>
    <property type="match status" value="1"/>
</dbReference>
<dbReference type="InterPro" id="IPR023606">
    <property type="entry name" value="CoA-Trfase_III_dom_1_sf"/>
</dbReference>